<reference evidence="1" key="1">
    <citation type="submission" date="2021-06" db="EMBL/GenBank/DDBJ databases">
        <authorList>
            <person name="Kallberg Y."/>
            <person name="Tangrot J."/>
            <person name="Rosling A."/>
        </authorList>
    </citation>
    <scope>NUCLEOTIDE SEQUENCE</scope>
    <source>
        <strain evidence="1">MA461A</strain>
    </source>
</reference>
<feature type="non-terminal residue" evidence="1">
    <location>
        <position position="1"/>
    </location>
</feature>
<sequence>KKKAIQNSENQPVSSEKDQDLDSIKLSDSHIYYPDDVKDPVICRGKEYLKNIDGEDSETSVYKHK</sequence>
<name>A0ACA9ST90_9GLOM</name>
<accession>A0ACA9ST90</accession>
<keyword evidence="2" id="KW-1185">Reference proteome</keyword>
<organism evidence="1 2">
    <name type="scientific">Racocetra persica</name>
    <dbReference type="NCBI Taxonomy" id="160502"/>
    <lineage>
        <taxon>Eukaryota</taxon>
        <taxon>Fungi</taxon>
        <taxon>Fungi incertae sedis</taxon>
        <taxon>Mucoromycota</taxon>
        <taxon>Glomeromycotina</taxon>
        <taxon>Glomeromycetes</taxon>
        <taxon>Diversisporales</taxon>
        <taxon>Gigasporaceae</taxon>
        <taxon>Racocetra</taxon>
    </lineage>
</organism>
<comment type="caution">
    <text evidence="1">The sequence shown here is derived from an EMBL/GenBank/DDBJ whole genome shotgun (WGS) entry which is preliminary data.</text>
</comment>
<proteinExistence type="predicted"/>
<gene>
    <name evidence="1" type="ORF">RPERSI_LOCUS34367</name>
</gene>
<feature type="non-terminal residue" evidence="1">
    <location>
        <position position="65"/>
    </location>
</feature>
<evidence type="ECO:0000313" key="2">
    <source>
        <dbReference type="Proteomes" id="UP000789920"/>
    </source>
</evidence>
<protein>
    <submittedName>
        <fullName evidence="1">25017_t:CDS:1</fullName>
    </submittedName>
</protein>
<evidence type="ECO:0000313" key="1">
    <source>
        <dbReference type="EMBL" id="CAG8846890.1"/>
    </source>
</evidence>
<dbReference type="EMBL" id="CAJVQC010153332">
    <property type="protein sequence ID" value="CAG8846890.1"/>
    <property type="molecule type" value="Genomic_DNA"/>
</dbReference>
<dbReference type="Proteomes" id="UP000789920">
    <property type="component" value="Unassembled WGS sequence"/>
</dbReference>